<evidence type="ECO:0000313" key="1">
    <source>
        <dbReference type="EMBL" id="KAI0061263.1"/>
    </source>
</evidence>
<keyword evidence="2" id="KW-1185">Reference proteome</keyword>
<gene>
    <name evidence="1" type="ORF">BV25DRAFT_1916947</name>
</gene>
<organism evidence="1 2">
    <name type="scientific">Artomyces pyxidatus</name>
    <dbReference type="NCBI Taxonomy" id="48021"/>
    <lineage>
        <taxon>Eukaryota</taxon>
        <taxon>Fungi</taxon>
        <taxon>Dikarya</taxon>
        <taxon>Basidiomycota</taxon>
        <taxon>Agaricomycotina</taxon>
        <taxon>Agaricomycetes</taxon>
        <taxon>Russulales</taxon>
        <taxon>Auriscalpiaceae</taxon>
        <taxon>Artomyces</taxon>
    </lineage>
</organism>
<name>A0ACB8SYH1_9AGAM</name>
<dbReference type="Proteomes" id="UP000814140">
    <property type="component" value="Unassembled WGS sequence"/>
</dbReference>
<dbReference type="EMBL" id="MU277213">
    <property type="protein sequence ID" value="KAI0061263.1"/>
    <property type="molecule type" value="Genomic_DNA"/>
</dbReference>
<reference evidence="1" key="2">
    <citation type="journal article" date="2022" name="New Phytol.">
        <title>Evolutionary transition to the ectomycorrhizal habit in the genomes of a hyperdiverse lineage of mushroom-forming fungi.</title>
        <authorList>
            <person name="Looney B."/>
            <person name="Miyauchi S."/>
            <person name="Morin E."/>
            <person name="Drula E."/>
            <person name="Courty P.E."/>
            <person name="Kohler A."/>
            <person name="Kuo A."/>
            <person name="LaButti K."/>
            <person name="Pangilinan J."/>
            <person name="Lipzen A."/>
            <person name="Riley R."/>
            <person name="Andreopoulos W."/>
            <person name="He G."/>
            <person name="Johnson J."/>
            <person name="Nolan M."/>
            <person name="Tritt A."/>
            <person name="Barry K.W."/>
            <person name="Grigoriev I.V."/>
            <person name="Nagy L.G."/>
            <person name="Hibbett D."/>
            <person name="Henrissat B."/>
            <person name="Matheny P.B."/>
            <person name="Labbe J."/>
            <person name="Martin F.M."/>
        </authorList>
    </citation>
    <scope>NUCLEOTIDE SEQUENCE</scope>
    <source>
        <strain evidence="1">HHB10654</strain>
    </source>
</reference>
<evidence type="ECO:0000313" key="2">
    <source>
        <dbReference type="Proteomes" id="UP000814140"/>
    </source>
</evidence>
<reference evidence="1" key="1">
    <citation type="submission" date="2021-03" db="EMBL/GenBank/DDBJ databases">
        <authorList>
            <consortium name="DOE Joint Genome Institute"/>
            <person name="Ahrendt S."/>
            <person name="Looney B.P."/>
            <person name="Miyauchi S."/>
            <person name="Morin E."/>
            <person name="Drula E."/>
            <person name="Courty P.E."/>
            <person name="Chicoki N."/>
            <person name="Fauchery L."/>
            <person name="Kohler A."/>
            <person name="Kuo A."/>
            <person name="Labutti K."/>
            <person name="Pangilinan J."/>
            <person name="Lipzen A."/>
            <person name="Riley R."/>
            <person name="Andreopoulos W."/>
            <person name="He G."/>
            <person name="Johnson J."/>
            <person name="Barry K.W."/>
            <person name="Grigoriev I.V."/>
            <person name="Nagy L."/>
            <person name="Hibbett D."/>
            <person name="Henrissat B."/>
            <person name="Matheny P.B."/>
            <person name="Labbe J."/>
            <person name="Martin F."/>
        </authorList>
    </citation>
    <scope>NUCLEOTIDE SEQUENCE</scope>
    <source>
        <strain evidence="1">HHB10654</strain>
    </source>
</reference>
<accession>A0ACB8SYH1</accession>
<comment type="caution">
    <text evidence="1">The sequence shown here is derived from an EMBL/GenBank/DDBJ whole genome shotgun (WGS) entry which is preliminary data.</text>
</comment>
<protein>
    <submittedName>
        <fullName evidence="1">Uncharacterized protein</fullName>
    </submittedName>
</protein>
<proteinExistence type="predicted"/>
<sequence length="393" mass="44296">MIAILDFPPEILDAIAGWIDSPDDVASFALVSKRIAAILSPRHTQLRLIVCRASFACLWKILANDAALARNVRVLRLTDGGFTRLPRSILGEDPNCSHRYPRLSTARVELEQCERDYEHSLMAAIKNMENLTRFEWNHIVSSRIRTREEPDSLDIWTAVASCPNITELAIYEDRPSSIWDSALFLMSNITLFHYATTIVKSYGRVDCTKLGGMLREHCPRLQHLHLEMEYDYSMACFPPDVGQSILTGRWPDLTYLCLRDVACHSSEIFTSFLEAHPGLRYLTIDEWIGCAAISDDPDEEEFDRMPEPLAFAFSPGIVPNLETLVCHAGMAIDILTAAYANSRENTLTTVDIITHNYDTIPRLAEFLSLAATLPNLEVLYKESLEGTLRSADL</sequence>